<gene>
    <name evidence="1" type="primary">ATXR6</name>
    <name evidence="1" type="ORF">KSP39_PZI000902</name>
</gene>
<evidence type="ECO:0000313" key="2">
    <source>
        <dbReference type="Proteomes" id="UP001418222"/>
    </source>
</evidence>
<sequence>MNVDDDNAGLSSSIGHSSFIPLKVLSKEDMETLSLCKGMMERRECQPLVVVFDPRKGYVFFVLFSVSDWLAL</sequence>
<evidence type="ECO:0000313" key="1">
    <source>
        <dbReference type="EMBL" id="KAK8957475.1"/>
    </source>
</evidence>
<dbReference type="AlphaFoldDB" id="A0AAP0C4T1"/>
<proteinExistence type="predicted"/>
<reference evidence="1 2" key="1">
    <citation type="journal article" date="2022" name="Nat. Plants">
        <title>Genomes of leafy and leafless Platanthera orchids illuminate the evolution of mycoheterotrophy.</title>
        <authorList>
            <person name="Li M.H."/>
            <person name="Liu K.W."/>
            <person name="Li Z."/>
            <person name="Lu H.C."/>
            <person name="Ye Q.L."/>
            <person name="Zhang D."/>
            <person name="Wang J.Y."/>
            <person name="Li Y.F."/>
            <person name="Zhong Z.M."/>
            <person name="Liu X."/>
            <person name="Yu X."/>
            <person name="Liu D.K."/>
            <person name="Tu X.D."/>
            <person name="Liu B."/>
            <person name="Hao Y."/>
            <person name="Liao X.Y."/>
            <person name="Jiang Y.T."/>
            <person name="Sun W.H."/>
            <person name="Chen J."/>
            <person name="Chen Y.Q."/>
            <person name="Ai Y."/>
            <person name="Zhai J.W."/>
            <person name="Wu S.S."/>
            <person name="Zhou Z."/>
            <person name="Hsiao Y.Y."/>
            <person name="Wu W.L."/>
            <person name="Chen Y.Y."/>
            <person name="Lin Y.F."/>
            <person name="Hsu J.L."/>
            <person name="Li C.Y."/>
            <person name="Wang Z.W."/>
            <person name="Zhao X."/>
            <person name="Zhong W.Y."/>
            <person name="Ma X.K."/>
            <person name="Ma L."/>
            <person name="Huang J."/>
            <person name="Chen G.Z."/>
            <person name="Huang M.Z."/>
            <person name="Huang L."/>
            <person name="Peng D.H."/>
            <person name="Luo Y.B."/>
            <person name="Zou S.Q."/>
            <person name="Chen S.P."/>
            <person name="Lan S."/>
            <person name="Tsai W.C."/>
            <person name="Van de Peer Y."/>
            <person name="Liu Z.J."/>
        </authorList>
    </citation>
    <scope>NUCLEOTIDE SEQUENCE [LARGE SCALE GENOMIC DNA]</scope>
    <source>
        <strain evidence="1">Lor287</strain>
    </source>
</reference>
<dbReference type="Proteomes" id="UP001418222">
    <property type="component" value="Unassembled WGS sequence"/>
</dbReference>
<protein>
    <submittedName>
        <fullName evidence="1">Histone-lysine N-methyltransferase ATXR6</fullName>
    </submittedName>
</protein>
<dbReference type="EMBL" id="JBBWWQ010000001">
    <property type="protein sequence ID" value="KAK8957475.1"/>
    <property type="molecule type" value="Genomic_DNA"/>
</dbReference>
<accession>A0AAP0C4T1</accession>
<comment type="caution">
    <text evidence="1">The sequence shown here is derived from an EMBL/GenBank/DDBJ whole genome shotgun (WGS) entry which is preliminary data.</text>
</comment>
<name>A0AAP0C4T1_9ASPA</name>
<organism evidence="1 2">
    <name type="scientific">Platanthera zijinensis</name>
    <dbReference type="NCBI Taxonomy" id="2320716"/>
    <lineage>
        <taxon>Eukaryota</taxon>
        <taxon>Viridiplantae</taxon>
        <taxon>Streptophyta</taxon>
        <taxon>Embryophyta</taxon>
        <taxon>Tracheophyta</taxon>
        <taxon>Spermatophyta</taxon>
        <taxon>Magnoliopsida</taxon>
        <taxon>Liliopsida</taxon>
        <taxon>Asparagales</taxon>
        <taxon>Orchidaceae</taxon>
        <taxon>Orchidoideae</taxon>
        <taxon>Orchideae</taxon>
        <taxon>Orchidinae</taxon>
        <taxon>Platanthera</taxon>
    </lineage>
</organism>
<keyword evidence="2" id="KW-1185">Reference proteome</keyword>